<comment type="caution">
    <text evidence="1">The sequence shown here is derived from an EMBL/GenBank/DDBJ whole genome shotgun (WGS) entry which is preliminary data.</text>
</comment>
<dbReference type="InterPro" id="IPR040344">
    <property type="entry name" value="At3g17950-like"/>
</dbReference>
<accession>A0AAV7EA74</accession>
<protein>
    <submittedName>
        <fullName evidence="1">Uncharacterized protein</fullName>
    </submittedName>
</protein>
<dbReference type="Proteomes" id="UP000825729">
    <property type="component" value="Unassembled WGS sequence"/>
</dbReference>
<proteinExistence type="predicted"/>
<keyword evidence="2" id="KW-1185">Reference proteome</keyword>
<evidence type="ECO:0000313" key="2">
    <source>
        <dbReference type="Proteomes" id="UP000825729"/>
    </source>
</evidence>
<dbReference type="PANTHER" id="PTHR33544:SF5">
    <property type="entry name" value="DUF4005 DOMAIN-CONTAINING PROTEIN"/>
    <property type="match status" value="1"/>
</dbReference>
<dbReference type="PANTHER" id="PTHR33544">
    <property type="entry name" value="DUF4005 DOMAIN-CONTAINING PROTEIN-RELATED"/>
    <property type="match status" value="1"/>
</dbReference>
<reference evidence="1 2" key="1">
    <citation type="submission" date="2021-07" db="EMBL/GenBank/DDBJ databases">
        <title>The Aristolochia fimbriata genome: insights into angiosperm evolution, floral development and chemical biosynthesis.</title>
        <authorList>
            <person name="Jiao Y."/>
        </authorList>
    </citation>
    <scope>NUCLEOTIDE SEQUENCE [LARGE SCALE GENOMIC DNA]</scope>
    <source>
        <strain evidence="1">IBCAS-2021</strain>
        <tissue evidence="1">Leaf</tissue>
    </source>
</reference>
<organism evidence="1 2">
    <name type="scientific">Aristolochia fimbriata</name>
    <name type="common">White veined hardy Dutchman's pipe vine</name>
    <dbReference type="NCBI Taxonomy" id="158543"/>
    <lineage>
        <taxon>Eukaryota</taxon>
        <taxon>Viridiplantae</taxon>
        <taxon>Streptophyta</taxon>
        <taxon>Embryophyta</taxon>
        <taxon>Tracheophyta</taxon>
        <taxon>Spermatophyta</taxon>
        <taxon>Magnoliopsida</taxon>
        <taxon>Magnoliidae</taxon>
        <taxon>Piperales</taxon>
        <taxon>Aristolochiaceae</taxon>
        <taxon>Aristolochia</taxon>
    </lineage>
</organism>
<dbReference type="EMBL" id="JAINDJ010000006">
    <property type="protein sequence ID" value="KAG9444746.1"/>
    <property type="molecule type" value="Genomic_DNA"/>
</dbReference>
<evidence type="ECO:0000313" key="1">
    <source>
        <dbReference type="EMBL" id="KAG9444746.1"/>
    </source>
</evidence>
<name>A0AAV7EA74_ARIFI</name>
<gene>
    <name evidence="1" type="ORF">H6P81_016086</name>
</gene>
<sequence length="220" mass="23674">MAQQEDGWPLGLQPLNVRVGLVRNPDFSGSISFSTLLTGSPTSSTDSSSDLDTESTGSFFHDKSITLGNLIGAHSVLDLSGRSVRGPRRAEAVEGGKRSYKSKTWFSICTKACLNAESPRNGASLGHFLEVERRSATVFRRDRNSMREELDEISGLGTITESNSLFVNGRIAPPHVGSDGSMPSSLGSIIQRRNNRDFNRGQGHGHPVLLLSCICAQAAN</sequence>
<dbReference type="AlphaFoldDB" id="A0AAV7EA74"/>